<sequence>MITFSFRVFILKYGDRLINGLEKAGYSVEFFTVEEAAEKLDFKTSEEFGFVVCKLQKDKAWGLTVAKSKVVALKKNIYSFRESFESDYDDAEVKLHDLGWPENHELECELLEALSEIEILEKIYSQKFERDDLK</sequence>
<protein>
    <submittedName>
        <fullName evidence="1">Uncharacterized protein</fullName>
    </submittedName>
</protein>
<evidence type="ECO:0000313" key="1">
    <source>
        <dbReference type="EMBL" id="ABR66548.1"/>
    </source>
</evidence>
<gene>
    <name evidence="1" type="ordered locus">MmarC7_1488</name>
</gene>
<reference evidence="1" key="1">
    <citation type="submission" date="2007-06" db="EMBL/GenBank/DDBJ databases">
        <title>Complete sequence of Methanococcus maripaludis C7.</title>
        <authorList>
            <consortium name="US DOE Joint Genome Institute"/>
            <person name="Copeland A."/>
            <person name="Lucas S."/>
            <person name="Lapidus A."/>
            <person name="Barry K."/>
            <person name="Glavina del Rio T."/>
            <person name="Dalin E."/>
            <person name="Tice H."/>
            <person name="Pitluck S."/>
            <person name="Clum A."/>
            <person name="Schmutz J."/>
            <person name="Larimer F."/>
            <person name="Land M."/>
            <person name="Hauser L."/>
            <person name="Kyrpides N."/>
            <person name="Anderson I."/>
            <person name="Sieprawska-Lupa M."/>
            <person name="Whitman W.B."/>
            <person name="Richardson P."/>
        </authorList>
    </citation>
    <scope>NUCLEOTIDE SEQUENCE [LARGE SCALE GENOMIC DNA]</scope>
    <source>
        <strain evidence="1">C7</strain>
    </source>
</reference>
<proteinExistence type="predicted"/>
<dbReference type="AlphaFoldDB" id="A6VJC2"/>
<organism evidence="1">
    <name type="scientific">Methanococcus maripaludis (strain C7 / ATCC BAA-1331)</name>
    <dbReference type="NCBI Taxonomy" id="426368"/>
    <lineage>
        <taxon>Archaea</taxon>
        <taxon>Methanobacteriati</taxon>
        <taxon>Methanobacteriota</taxon>
        <taxon>Methanomada group</taxon>
        <taxon>Methanococci</taxon>
        <taxon>Methanococcales</taxon>
        <taxon>Methanococcaceae</taxon>
        <taxon>Methanococcus</taxon>
    </lineage>
</organism>
<accession>A6VJC2</accession>
<dbReference type="KEGG" id="mmz:MmarC7_1488"/>
<dbReference type="HOGENOM" id="CLU_1891452_0_0_2"/>
<name>A6VJC2_METM7</name>
<dbReference type="STRING" id="426368.MmarC7_1488"/>
<dbReference type="EMBL" id="CP000745">
    <property type="protein sequence ID" value="ABR66548.1"/>
    <property type="molecule type" value="Genomic_DNA"/>
</dbReference>